<feature type="transmembrane region" description="Helical" evidence="5">
    <location>
        <begin position="12"/>
        <end position="36"/>
    </location>
</feature>
<name>A0A844Z184_9SPHN</name>
<proteinExistence type="predicted"/>
<evidence type="ECO:0008006" key="8">
    <source>
        <dbReference type="Google" id="ProtNLM"/>
    </source>
</evidence>
<evidence type="ECO:0000313" key="6">
    <source>
        <dbReference type="EMBL" id="MXO73108.1"/>
    </source>
</evidence>
<dbReference type="InterPro" id="IPR032808">
    <property type="entry name" value="DoxX"/>
</dbReference>
<keyword evidence="2 5" id="KW-0812">Transmembrane</keyword>
<dbReference type="GO" id="GO:0016020">
    <property type="term" value="C:membrane"/>
    <property type="evidence" value="ECO:0007669"/>
    <property type="project" value="UniProtKB-SubCell"/>
</dbReference>
<keyword evidence="3 5" id="KW-1133">Transmembrane helix</keyword>
<dbReference type="OrthoDB" id="8856615at2"/>
<organism evidence="6 7">
    <name type="scientific">Alteraurantiacibacter buctensis</name>
    <dbReference type="NCBI Taxonomy" id="1503981"/>
    <lineage>
        <taxon>Bacteria</taxon>
        <taxon>Pseudomonadati</taxon>
        <taxon>Pseudomonadota</taxon>
        <taxon>Alphaproteobacteria</taxon>
        <taxon>Sphingomonadales</taxon>
        <taxon>Erythrobacteraceae</taxon>
        <taxon>Alteraurantiacibacter</taxon>
    </lineage>
</organism>
<gene>
    <name evidence="6" type="ORF">GRI99_15880</name>
</gene>
<dbReference type="RefSeq" id="WP_160773034.1">
    <property type="nucleotide sequence ID" value="NZ_WTYV01000007.1"/>
</dbReference>
<reference evidence="6 7" key="1">
    <citation type="submission" date="2019-12" db="EMBL/GenBank/DDBJ databases">
        <title>Genomic-based taxomic classification of the family Erythrobacteraceae.</title>
        <authorList>
            <person name="Xu L."/>
        </authorList>
    </citation>
    <scope>NUCLEOTIDE SEQUENCE [LARGE SCALE GENOMIC DNA]</scope>
    <source>
        <strain evidence="6 7">M0322</strain>
    </source>
</reference>
<comment type="caution">
    <text evidence="6">The sequence shown here is derived from an EMBL/GenBank/DDBJ whole genome shotgun (WGS) entry which is preliminary data.</text>
</comment>
<accession>A0A844Z184</accession>
<dbReference type="Proteomes" id="UP000466966">
    <property type="component" value="Unassembled WGS sequence"/>
</dbReference>
<dbReference type="Pfam" id="PF13564">
    <property type="entry name" value="DoxX_2"/>
    <property type="match status" value="1"/>
</dbReference>
<feature type="transmembrane region" description="Helical" evidence="5">
    <location>
        <begin position="73"/>
        <end position="90"/>
    </location>
</feature>
<evidence type="ECO:0000256" key="4">
    <source>
        <dbReference type="ARBA" id="ARBA00023136"/>
    </source>
</evidence>
<evidence type="ECO:0000256" key="3">
    <source>
        <dbReference type="ARBA" id="ARBA00022989"/>
    </source>
</evidence>
<dbReference type="EMBL" id="WTYV01000007">
    <property type="protein sequence ID" value="MXO73108.1"/>
    <property type="molecule type" value="Genomic_DNA"/>
</dbReference>
<evidence type="ECO:0000256" key="5">
    <source>
        <dbReference type="SAM" id="Phobius"/>
    </source>
</evidence>
<evidence type="ECO:0000256" key="1">
    <source>
        <dbReference type="ARBA" id="ARBA00004141"/>
    </source>
</evidence>
<dbReference type="AlphaFoldDB" id="A0A844Z184"/>
<protein>
    <recommendedName>
        <fullName evidence="8">DoxX family membrane protein</fullName>
    </recommendedName>
</protein>
<keyword evidence="7" id="KW-1185">Reference proteome</keyword>
<evidence type="ECO:0000256" key="2">
    <source>
        <dbReference type="ARBA" id="ARBA00022692"/>
    </source>
</evidence>
<sequence>MIRAGLRWLLGLFYLAAGWFHLTTPAPFLAIMPGWVPWPLEVVYWTGLAEVAGALALLQPFGPLLRKAGGAGLAAYALAVWPANFNHLLIDLARPDGGWGLAYHLPRLAAQPLLVWAALWTGGVTGWPFRPPPAHSAGSASTE</sequence>
<keyword evidence="4 5" id="KW-0472">Membrane</keyword>
<evidence type="ECO:0000313" key="7">
    <source>
        <dbReference type="Proteomes" id="UP000466966"/>
    </source>
</evidence>
<dbReference type="PANTHER" id="PTHR36974:SF1">
    <property type="entry name" value="DOXX FAMILY MEMBRANE PROTEIN"/>
    <property type="match status" value="1"/>
</dbReference>
<comment type="subcellular location">
    <subcellularLocation>
        <location evidence="1">Membrane</location>
        <topology evidence="1">Multi-pass membrane protein</topology>
    </subcellularLocation>
</comment>
<dbReference type="PANTHER" id="PTHR36974">
    <property type="entry name" value="MEMBRANE PROTEIN-RELATED"/>
    <property type="match status" value="1"/>
</dbReference>